<name>A0A0F9FPL9_9ZZZZ</name>
<dbReference type="Gene3D" id="3.40.50.300">
    <property type="entry name" value="P-loop containing nucleotide triphosphate hydrolases"/>
    <property type="match status" value="1"/>
</dbReference>
<dbReference type="InterPro" id="IPR003593">
    <property type="entry name" value="AAA+_ATPase"/>
</dbReference>
<dbReference type="SUPFAM" id="SSF52540">
    <property type="entry name" value="P-loop containing nucleoside triphosphate hydrolases"/>
    <property type="match status" value="1"/>
</dbReference>
<dbReference type="GO" id="GO:0005524">
    <property type="term" value="F:ATP binding"/>
    <property type="evidence" value="ECO:0007669"/>
    <property type="project" value="InterPro"/>
</dbReference>
<sequence length="294" mass="34150">MKEINKFLMMCYHQFNKKHYKLEKVLFNRFEIPQNSTTFDEIFFPEKDQIISLIDKLNNGELKKIGFLLYGEPGTGKSSTIKAIANYANRHVIATKLSIIKNDSQLLRILHSVKIGVPPCNDEARQSLEYDTVPIKDRIYVFEDIDAETDVVLRRNDSGDNNNEKLKINSIEKNSEDDAWEKFCKEYSKRKLTLSGILNALDGVLELNGAIVIMTTNHIHKLDPALIRSGRVTMRINLKKMRKTEANELIYRFFNQTIQSTALRDYMMPPCELEALCQRCKNVRDLERELQKIK</sequence>
<evidence type="ECO:0000256" key="1">
    <source>
        <dbReference type="ARBA" id="ARBA00007448"/>
    </source>
</evidence>
<dbReference type="InterPro" id="IPR050747">
    <property type="entry name" value="Mitochondrial_chaperone_BCS1"/>
</dbReference>
<accession>A0A0F9FPL9</accession>
<evidence type="ECO:0000259" key="2">
    <source>
        <dbReference type="SMART" id="SM00382"/>
    </source>
</evidence>
<dbReference type="EMBL" id="LAZR01020564">
    <property type="protein sequence ID" value="KKL88439.1"/>
    <property type="molecule type" value="Genomic_DNA"/>
</dbReference>
<proteinExistence type="inferred from homology"/>
<comment type="similarity">
    <text evidence="1">Belongs to the AAA ATPase family. BCS1 subfamily.</text>
</comment>
<dbReference type="InterPro" id="IPR027417">
    <property type="entry name" value="P-loop_NTPase"/>
</dbReference>
<gene>
    <name evidence="3" type="ORF">LCGC14_1924690</name>
</gene>
<organism evidence="3">
    <name type="scientific">marine sediment metagenome</name>
    <dbReference type="NCBI Taxonomy" id="412755"/>
    <lineage>
        <taxon>unclassified sequences</taxon>
        <taxon>metagenomes</taxon>
        <taxon>ecological metagenomes</taxon>
    </lineage>
</organism>
<dbReference type="AlphaFoldDB" id="A0A0F9FPL9"/>
<feature type="domain" description="AAA+ ATPase" evidence="2">
    <location>
        <begin position="63"/>
        <end position="242"/>
    </location>
</feature>
<dbReference type="PANTHER" id="PTHR23070">
    <property type="entry name" value="BCS1 AAA-TYPE ATPASE"/>
    <property type="match status" value="1"/>
</dbReference>
<dbReference type="GO" id="GO:0016887">
    <property type="term" value="F:ATP hydrolysis activity"/>
    <property type="evidence" value="ECO:0007669"/>
    <property type="project" value="InterPro"/>
</dbReference>
<reference evidence="3" key="1">
    <citation type="journal article" date="2015" name="Nature">
        <title>Complex archaea that bridge the gap between prokaryotes and eukaryotes.</title>
        <authorList>
            <person name="Spang A."/>
            <person name="Saw J.H."/>
            <person name="Jorgensen S.L."/>
            <person name="Zaremba-Niedzwiedzka K."/>
            <person name="Martijn J."/>
            <person name="Lind A.E."/>
            <person name="van Eijk R."/>
            <person name="Schleper C."/>
            <person name="Guy L."/>
            <person name="Ettema T.J."/>
        </authorList>
    </citation>
    <scope>NUCLEOTIDE SEQUENCE</scope>
</reference>
<protein>
    <recommendedName>
        <fullName evidence="2">AAA+ ATPase domain-containing protein</fullName>
    </recommendedName>
</protein>
<comment type="caution">
    <text evidence="3">The sequence shown here is derived from an EMBL/GenBank/DDBJ whole genome shotgun (WGS) entry which is preliminary data.</text>
</comment>
<dbReference type="SMART" id="SM00382">
    <property type="entry name" value="AAA"/>
    <property type="match status" value="1"/>
</dbReference>
<evidence type="ECO:0000313" key="3">
    <source>
        <dbReference type="EMBL" id="KKL88439.1"/>
    </source>
</evidence>
<dbReference type="Pfam" id="PF00004">
    <property type="entry name" value="AAA"/>
    <property type="match status" value="2"/>
</dbReference>
<dbReference type="InterPro" id="IPR003959">
    <property type="entry name" value="ATPase_AAA_core"/>
</dbReference>